<feature type="transmembrane region" description="Helical" evidence="1">
    <location>
        <begin position="93"/>
        <end position="112"/>
    </location>
</feature>
<feature type="transmembrane region" description="Helical" evidence="1">
    <location>
        <begin position="124"/>
        <end position="144"/>
    </location>
</feature>
<keyword evidence="3" id="KW-1185">Reference proteome</keyword>
<feature type="transmembrane region" description="Helical" evidence="1">
    <location>
        <begin position="189"/>
        <end position="207"/>
    </location>
</feature>
<accession>A0ABT1I6V2</accession>
<feature type="transmembrane region" description="Helical" evidence="1">
    <location>
        <begin position="59"/>
        <end position="81"/>
    </location>
</feature>
<name>A0ABT1I6V2_9PSEU</name>
<organism evidence="2 3">
    <name type="scientific">Actinokineospora diospyrosa</name>
    <dbReference type="NCBI Taxonomy" id="103728"/>
    <lineage>
        <taxon>Bacteria</taxon>
        <taxon>Bacillati</taxon>
        <taxon>Actinomycetota</taxon>
        <taxon>Actinomycetes</taxon>
        <taxon>Pseudonocardiales</taxon>
        <taxon>Pseudonocardiaceae</taxon>
        <taxon>Actinokineospora</taxon>
    </lineage>
</organism>
<keyword evidence="1" id="KW-0472">Membrane</keyword>
<sequence>MCRARAQRTIFPVLKHIRVPAALLLLSAVPVIAGAVRLTRLTGPVTQEGARFAAAPIPIVLHIVGATVFCLAGALQFSPALRRFAWHRRSGRLVLPCGLIASLSGLYMAITYPHPPFDAPLVTVLRLVFGTAMTVALVLGFLAIRRRDFAGHRAWMIRGYAIGIAAGTQAVVTIPWVVAFGQPGPLPRALLLGVAWVLNSVAAEWIIRGRVAQPALVRSPGAVPGRSA</sequence>
<evidence type="ECO:0000256" key="1">
    <source>
        <dbReference type="SAM" id="Phobius"/>
    </source>
</evidence>
<protein>
    <submittedName>
        <fullName evidence="2">Membrane protein (DUF2306)</fullName>
    </submittedName>
</protein>
<gene>
    <name evidence="2" type="ORF">LV75_000612</name>
</gene>
<proteinExistence type="predicted"/>
<feature type="transmembrane region" description="Helical" evidence="1">
    <location>
        <begin position="156"/>
        <end position="177"/>
    </location>
</feature>
<reference evidence="2 3" key="1">
    <citation type="submission" date="2022-06" db="EMBL/GenBank/DDBJ databases">
        <title>Genomic Encyclopedia of Archaeal and Bacterial Type Strains, Phase II (KMG-II): from individual species to whole genera.</title>
        <authorList>
            <person name="Goeker M."/>
        </authorList>
    </citation>
    <scope>NUCLEOTIDE SEQUENCE [LARGE SCALE GENOMIC DNA]</scope>
    <source>
        <strain evidence="2 3">DSM 44255</strain>
    </source>
</reference>
<dbReference type="Pfam" id="PF10067">
    <property type="entry name" value="DUF2306"/>
    <property type="match status" value="1"/>
</dbReference>
<keyword evidence="1" id="KW-1133">Transmembrane helix</keyword>
<keyword evidence="1" id="KW-0812">Transmembrane</keyword>
<dbReference type="Proteomes" id="UP001205185">
    <property type="component" value="Unassembled WGS sequence"/>
</dbReference>
<dbReference type="EMBL" id="JAMTCO010000002">
    <property type="protein sequence ID" value="MCP2268126.1"/>
    <property type="molecule type" value="Genomic_DNA"/>
</dbReference>
<feature type="transmembrane region" description="Helical" evidence="1">
    <location>
        <begin position="21"/>
        <end position="39"/>
    </location>
</feature>
<evidence type="ECO:0000313" key="3">
    <source>
        <dbReference type="Proteomes" id="UP001205185"/>
    </source>
</evidence>
<dbReference type="InterPro" id="IPR018750">
    <property type="entry name" value="DUF2306_membrane"/>
</dbReference>
<comment type="caution">
    <text evidence="2">The sequence shown here is derived from an EMBL/GenBank/DDBJ whole genome shotgun (WGS) entry which is preliminary data.</text>
</comment>
<evidence type="ECO:0000313" key="2">
    <source>
        <dbReference type="EMBL" id="MCP2268126.1"/>
    </source>
</evidence>